<sequence length="87" mass="10141">MNKTYLALAYYATAGEGMSEQETRQKVKEAIKRAFATCKIKNIEPIVLKQEIMVYDKTKKELVDLKKMPLNFICVLRKELQKQITKD</sequence>
<organism evidence="1">
    <name type="scientific">candidate division CPR1 bacterium ADurb.Bin160</name>
    <dbReference type="NCBI Taxonomy" id="1852826"/>
    <lineage>
        <taxon>Bacteria</taxon>
        <taxon>candidate division CPR1</taxon>
    </lineage>
</organism>
<dbReference type="Proteomes" id="UP000485621">
    <property type="component" value="Unassembled WGS sequence"/>
</dbReference>
<accession>A0A1V5ZKM0</accession>
<comment type="caution">
    <text evidence="1">The sequence shown here is derived from an EMBL/GenBank/DDBJ whole genome shotgun (WGS) entry which is preliminary data.</text>
</comment>
<dbReference type="EMBL" id="MWDB01000034">
    <property type="protein sequence ID" value="OQB40729.1"/>
    <property type="molecule type" value="Genomic_DNA"/>
</dbReference>
<gene>
    <name evidence="1" type="ORF">BWY04_01240</name>
</gene>
<name>A0A1V5ZKM0_9BACT</name>
<evidence type="ECO:0000313" key="1">
    <source>
        <dbReference type="EMBL" id="OQB40729.1"/>
    </source>
</evidence>
<proteinExistence type="predicted"/>
<reference evidence="1" key="1">
    <citation type="submission" date="2017-02" db="EMBL/GenBank/DDBJ databases">
        <title>Delving into the versatile metabolic prowess of the omnipresent phylum Bacteroidetes.</title>
        <authorList>
            <person name="Nobu M.K."/>
            <person name="Mei R."/>
            <person name="Narihiro T."/>
            <person name="Kuroda K."/>
            <person name="Liu W.-T."/>
        </authorList>
    </citation>
    <scope>NUCLEOTIDE SEQUENCE</scope>
    <source>
        <strain evidence="1">ADurb.Bin160</strain>
    </source>
</reference>
<protein>
    <submittedName>
        <fullName evidence="1">Uncharacterized protein</fullName>
    </submittedName>
</protein>
<dbReference type="AlphaFoldDB" id="A0A1V5ZKM0"/>